<dbReference type="STRING" id="445932.Emin_0835"/>
<comment type="function">
    <text evidence="9">Catalyzes hydrolysis of the D-alanyl-D-alanine dipeptide.</text>
</comment>
<keyword evidence="5 9" id="KW-0862">Zinc</keyword>
<dbReference type="EMBL" id="CP001055">
    <property type="protein sequence ID" value="ACC98390.1"/>
    <property type="molecule type" value="Genomic_DNA"/>
</dbReference>
<keyword evidence="7 9" id="KW-0482">Metalloprotease</keyword>
<dbReference type="GO" id="GO:0071555">
    <property type="term" value="P:cell wall organization"/>
    <property type="evidence" value="ECO:0007669"/>
    <property type="project" value="UniProtKB-KW"/>
</dbReference>
<comment type="catalytic activity">
    <reaction evidence="1 9">
        <text>D-alanyl-D-alanine + H2O = 2 D-alanine</text>
        <dbReference type="Rhea" id="RHEA:20661"/>
        <dbReference type="ChEBI" id="CHEBI:15377"/>
        <dbReference type="ChEBI" id="CHEBI:57416"/>
        <dbReference type="ChEBI" id="CHEBI:57822"/>
        <dbReference type="EC" id="3.4.13.22"/>
    </reaction>
</comment>
<dbReference type="CDD" id="cd14840">
    <property type="entry name" value="D-Ala-D-Ala_dipeptidase_Aad"/>
    <property type="match status" value="1"/>
</dbReference>
<dbReference type="GO" id="GO:0160237">
    <property type="term" value="F:D-Ala-D-Ala dipeptidase activity"/>
    <property type="evidence" value="ECO:0007669"/>
    <property type="project" value="UniProtKB-EC"/>
</dbReference>
<keyword evidence="8" id="KW-0961">Cell wall biogenesis/degradation</keyword>
<comment type="cofactor">
    <cofactor evidence="9">
        <name>Zn(2+)</name>
        <dbReference type="ChEBI" id="CHEBI:29105"/>
    </cofactor>
    <text evidence="9">Binds 1 zinc ion per subunit.</text>
</comment>
<dbReference type="GO" id="GO:0008237">
    <property type="term" value="F:metallopeptidase activity"/>
    <property type="evidence" value="ECO:0007669"/>
    <property type="project" value="UniProtKB-KW"/>
</dbReference>
<sequence length="263" mass="30231">MNNNFDKHQSINKRVNRTWIAVLIICLVFTGLILFFPSQNNGGKENNAIPPVKDITPQIIEASAITSEQETLPLFHDNALKTAGFVNIKELSPLFYFDIRYATTNNFTGKVIYDTDQCYLQKEASEGILKALKILQKRDEPLTFIFYDCYRPQSAQEKLWLAYPNPSYVARPEKGSRHSRGMAVDLTLAKQDGTPLPMPTEFDSFKKEAHMDYNGSSVSKEALENRDLLKKVMTEAGFTYTRTEWWHFDKTGWKQKPVQNIDF</sequence>
<evidence type="ECO:0000256" key="3">
    <source>
        <dbReference type="ARBA" id="ARBA00022723"/>
    </source>
</evidence>
<keyword evidence="12" id="KW-1185">Reference proteome</keyword>
<feature type="active site" description="Proton donor/acceptor" evidence="9">
    <location>
        <position position="244"/>
    </location>
</feature>
<dbReference type="AlphaFoldDB" id="B2KCZ4"/>
<keyword evidence="10" id="KW-0472">Membrane</keyword>
<keyword evidence="6 9" id="KW-0224">Dipeptidase</keyword>
<dbReference type="OrthoDB" id="9801430at2"/>
<dbReference type="HAMAP" id="MF_01924">
    <property type="entry name" value="A_A_dipeptidase"/>
    <property type="match status" value="1"/>
</dbReference>
<evidence type="ECO:0000256" key="5">
    <source>
        <dbReference type="ARBA" id="ARBA00022833"/>
    </source>
</evidence>
<feature type="transmembrane region" description="Helical" evidence="10">
    <location>
        <begin position="20"/>
        <end position="37"/>
    </location>
</feature>
<keyword evidence="3 9" id="KW-0479">Metal-binding</keyword>
<evidence type="ECO:0000313" key="12">
    <source>
        <dbReference type="Proteomes" id="UP000001029"/>
    </source>
</evidence>
<protein>
    <recommendedName>
        <fullName evidence="9">D-alanyl-D-alanine dipeptidase</fullName>
        <shortName evidence="9">D-Ala-D-Ala dipeptidase</shortName>
        <ecNumber evidence="9">3.4.13.22</ecNumber>
    </recommendedName>
</protein>
<name>B2KCZ4_ELUMP</name>
<feature type="site" description="Transition state stabilizer" evidence="9">
    <location>
        <position position="151"/>
    </location>
</feature>
<evidence type="ECO:0000256" key="2">
    <source>
        <dbReference type="ARBA" id="ARBA00022670"/>
    </source>
</evidence>
<dbReference type="InterPro" id="IPR000755">
    <property type="entry name" value="A_A_dipeptidase"/>
</dbReference>
<evidence type="ECO:0000256" key="6">
    <source>
        <dbReference type="ARBA" id="ARBA00022997"/>
    </source>
</evidence>
<dbReference type="Pfam" id="PF01427">
    <property type="entry name" value="Peptidase_M15"/>
    <property type="match status" value="1"/>
</dbReference>
<keyword evidence="4 9" id="KW-0378">Hydrolase</keyword>
<evidence type="ECO:0000256" key="4">
    <source>
        <dbReference type="ARBA" id="ARBA00022801"/>
    </source>
</evidence>
<feature type="binding site" evidence="9">
    <location>
        <position position="185"/>
    </location>
    <ligand>
        <name>Zn(2+)</name>
        <dbReference type="ChEBI" id="CHEBI:29105"/>
        <note>catalytic</note>
    </ligand>
</feature>
<keyword evidence="2 9" id="KW-0645">Protease</keyword>
<dbReference type="PANTHER" id="PTHR43126">
    <property type="entry name" value="D-ALANYL-D-ALANINE DIPEPTIDASE"/>
    <property type="match status" value="1"/>
</dbReference>
<dbReference type="PANTHER" id="PTHR43126:SF1">
    <property type="entry name" value="D-ALANYL-D-ALANINE DIPEPTIDASE"/>
    <property type="match status" value="1"/>
</dbReference>
<evidence type="ECO:0000256" key="8">
    <source>
        <dbReference type="ARBA" id="ARBA00023316"/>
    </source>
</evidence>
<feature type="binding site" evidence="9">
    <location>
        <position position="178"/>
    </location>
    <ligand>
        <name>Zn(2+)</name>
        <dbReference type="ChEBI" id="CHEBI:29105"/>
        <note>catalytic</note>
    </ligand>
</feature>
<dbReference type="KEGG" id="emi:Emin_0835"/>
<dbReference type="EC" id="3.4.13.22" evidence="9"/>
<dbReference type="RefSeq" id="WP_012415005.1">
    <property type="nucleotide sequence ID" value="NC_010644.1"/>
</dbReference>
<organism evidence="11 12">
    <name type="scientific">Elusimicrobium minutum (strain Pei191)</name>
    <dbReference type="NCBI Taxonomy" id="445932"/>
    <lineage>
        <taxon>Bacteria</taxon>
        <taxon>Pseudomonadati</taxon>
        <taxon>Elusimicrobiota</taxon>
        <taxon>Elusimicrobia</taxon>
        <taxon>Elusimicrobiales</taxon>
        <taxon>Elusimicrobiaceae</taxon>
        <taxon>Elusimicrobium</taxon>
    </lineage>
</organism>
<dbReference type="GO" id="GO:0006508">
    <property type="term" value="P:proteolysis"/>
    <property type="evidence" value="ECO:0007669"/>
    <property type="project" value="UniProtKB-KW"/>
</dbReference>
<gene>
    <name evidence="11" type="ordered locus">Emin_0835</name>
</gene>
<evidence type="ECO:0000256" key="10">
    <source>
        <dbReference type="SAM" id="Phobius"/>
    </source>
</evidence>
<dbReference type="SUPFAM" id="SSF55166">
    <property type="entry name" value="Hedgehog/DD-peptidase"/>
    <property type="match status" value="1"/>
</dbReference>
<reference evidence="11 12" key="1">
    <citation type="journal article" date="2009" name="Appl. Environ. Microbiol.">
        <title>Genomic analysis of 'Elusimicrobium minutum,' the first cultivated representative of the phylum 'Elusimicrobia' (formerly termite group 1).</title>
        <authorList>
            <person name="Herlemann D.P.R."/>
            <person name="Geissinger O."/>
            <person name="Ikeda-Ohtsubo W."/>
            <person name="Kunin V."/>
            <person name="Sun H."/>
            <person name="Lapidus A."/>
            <person name="Hugenholtz P."/>
            <person name="Brune A."/>
        </authorList>
    </citation>
    <scope>NUCLEOTIDE SEQUENCE [LARGE SCALE GENOMIC DNA]</scope>
    <source>
        <strain evidence="11 12">Pei191</strain>
    </source>
</reference>
<dbReference type="InterPro" id="IPR009045">
    <property type="entry name" value="Zn_M74/Hedgehog-like"/>
</dbReference>
<evidence type="ECO:0000256" key="7">
    <source>
        <dbReference type="ARBA" id="ARBA00023049"/>
    </source>
</evidence>
<keyword evidence="10" id="KW-0812">Transmembrane</keyword>
<feature type="binding site" evidence="9">
    <location>
        <position position="247"/>
    </location>
    <ligand>
        <name>Zn(2+)</name>
        <dbReference type="ChEBI" id="CHEBI:29105"/>
        <note>catalytic</note>
    </ligand>
</feature>
<comment type="similarity">
    <text evidence="9">Belongs to the peptidase M15D family.</text>
</comment>
<keyword evidence="10" id="KW-1133">Transmembrane helix</keyword>
<evidence type="ECO:0000256" key="9">
    <source>
        <dbReference type="HAMAP-Rule" id="MF_01924"/>
    </source>
</evidence>
<dbReference type="GO" id="GO:0008270">
    <property type="term" value="F:zinc ion binding"/>
    <property type="evidence" value="ECO:0007669"/>
    <property type="project" value="UniProtKB-UniRule"/>
</dbReference>
<proteinExistence type="inferred from homology"/>
<dbReference type="HOGENOM" id="CLU_060744_1_1_0"/>
<dbReference type="Gene3D" id="3.30.1380.10">
    <property type="match status" value="1"/>
</dbReference>
<accession>B2KCZ4</accession>
<evidence type="ECO:0000256" key="1">
    <source>
        <dbReference type="ARBA" id="ARBA00001362"/>
    </source>
</evidence>
<evidence type="ECO:0000313" key="11">
    <source>
        <dbReference type="EMBL" id="ACC98390.1"/>
    </source>
</evidence>
<dbReference type="Proteomes" id="UP000001029">
    <property type="component" value="Chromosome"/>
</dbReference>